<evidence type="ECO:0000313" key="7">
    <source>
        <dbReference type="EMBL" id="STX30056.1"/>
    </source>
</evidence>
<accession>A0A378I5Q3</accession>
<dbReference type="OrthoDB" id="9792218at2"/>
<keyword evidence="8" id="KW-1185">Reference proteome</keyword>
<protein>
    <submittedName>
        <fullName evidence="7">Small-conductance mechanosensitive channel</fullName>
    </submittedName>
</protein>
<dbReference type="Gene3D" id="1.10.287.1260">
    <property type="match status" value="1"/>
</dbReference>
<dbReference type="InterPro" id="IPR006685">
    <property type="entry name" value="MscS_channel_2nd"/>
</dbReference>
<dbReference type="PANTHER" id="PTHR30566:SF25">
    <property type="entry name" value="INNER MEMBRANE PROTEIN"/>
    <property type="match status" value="1"/>
</dbReference>
<dbReference type="Proteomes" id="UP000254968">
    <property type="component" value="Unassembled WGS sequence"/>
</dbReference>
<gene>
    <name evidence="7" type="primary">kefA_2</name>
    <name evidence="7" type="ORF">NCTC13315_02618</name>
</gene>
<reference evidence="7 8" key="1">
    <citation type="submission" date="2018-06" db="EMBL/GenBank/DDBJ databases">
        <authorList>
            <consortium name="Pathogen Informatics"/>
            <person name="Doyle S."/>
        </authorList>
    </citation>
    <scope>NUCLEOTIDE SEQUENCE [LARGE SCALE GENOMIC DNA]</scope>
    <source>
        <strain evidence="7 8">NCTC13315</strain>
    </source>
</reference>
<evidence type="ECO:0000256" key="5">
    <source>
        <dbReference type="SAM" id="Phobius"/>
    </source>
</evidence>
<dbReference type="GO" id="GO:0016020">
    <property type="term" value="C:membrane"/>
    <property type="evidence" value="ECO:0007669"/>
    <property type="project" value="UniProtKB-SubCell"/>
</dbReference>
<dbReference type="Gene3D" id="2.30.30.60">
    <property type="match status" value="1"/>
</dbReference>
<evidence type="ECO:0000256" key="2">
    <source>
        <dbReference type="ARBA" id="ARBA00022692"/>
    </source>
</evidence>
<dbReference type="InterPro" id="IPR023408">
    <property type="entry name" value="MscS_beta-dom_sf"/>
</dbReference>
<keyword evidence="2 5" id="KW-0812">Transmembrane</keyword>
<feature type="transmembrane region" description="Helical" evidence="5">
    <location>
        <begin position="104"/>
        <end position="126"/>
    </location>
</feature>
<dbReference type="EMBL" id="UGNV01000001">
    <property type="protein sequence ID" value="STX30056.1"/>
    <property type="molecule type" value="Genomic_DNA"/>
</dbReference>
<dbReference type="InterPro" id="IPR010920">
    <property type="entry name" value="LSM_dom_sf"/>
</dbReference>
<feature type="transmembrane region" description="Helical" evidence="5">
    <location>
        <begin position="216"/>
        <end position="235"/>
    </location>
</feature>
<feature type="transmembrane region" description="Helical" evidence="5">
    <location>
        <begin position="65"/>
        <end position="83"/>
    </location>
</feature>
<organism evidence="7 8">
    <name type="scientific">Legionella beliardensis</name>
    <dbReference type="NCBI Taxonomy" id="91822"/>
    <lineage>
        <taxon>Bacteria</taxon>
        <taxon>Pseudomonadati</taxon>
        <taxon>Pseudomonadota</taxon>
        <taxon>Gammaproteobacteria</taxon>
        <taxon>Legionellales</taxon>
        <taxon>Legionellaceae</taxon>
        <taxon>Legionella</taxon>
    </lineage>
</organism>
<dbReference type="PANTHER" id="PTHR30566">
    <property type="entry name" value="YNAI-RELATED MECHANOSENSITIVE ION CHANNEL"/>
    <property type="match status" value="1"/>
</dbReference>
<evidence type="ECO:0000256" key="1">
    <source>
        <dbReference type="ARBA" id="ARBA00004370"/>
    </source>
</evidence>
<dbReference type="AlphaFoldDB" id="A0A378I5Q3"/>
<name>A0A378I5Q3_9GAMM</name>
<keyword evidence="3 5" id="KW-1133">Transmembrane helix</keyword>
<dbReference type="SUPFAM" id="SSF50182">
    <property type="entry name" value="Sm-like ribonucleoproteins"/>
    <property type="match status" value="1"/>
</dbReference>
<evidence type="ECO:0000259" key="6">
    <source>
        <dbReference type="Pfam" id="PF00924"/>
    </source>
</evidence>
<proteinExistence type="predicted"/>
<dbReference type="RefSeq" id="WP_115303781.1">
    <property type="nucleotide sequence ID" value="NZ_CAAAHO010000005.1"/>
</dbReference>
<evidence type="ECO:0000256" key="4">
    <source>
        <dbReference type="ARBA" id="ARBA00023136"/>
    </source>
</evidence>
<sequence length="410" mass="46617">MSSVMSKPTIIGGNFKPMSPQFRSVVLPPILIIVLATLGNYFYQKYIYSIVDKTDLPTLNIIEQFTYYFSLALSFYWLFTRVINKVTHYLLSTSLLTAHQTIRILLPFFSSVLKTIVFLIVFNALVPYLGLPSQFSYFLEKLSSSLIIGAISWILFKLIHIAEQLLLQHYTSKSENDVLARKVFTQTLILKRIAMAIIAILTAGAILMLFDNVRALGASVLTTAGVIGLVLTFTAQRSLASIFSGLEIALTQPIKIGDAVVIENEFGVIEEINFRNVIIKLWDWRRLVVPTNYFLEHPFQNWSREETNNLIGTVYLYVDFTLPIDKLRDELKRVLQISSLWDGKVCSIQVSELQDRVMELRVLSSARTPGEAWDLRCEVREKLVDFIVKNYPTSLPVSRTTQIGEKKITA</sequence>
<feature type="domain" description="Mechanosensitive ion channel MscS" evidence="6">
    <location>
        <begin position="238"/>
        <end position="304"/>
    </location>
</feature>
<keyword evidence="4 5" id="KW-0472">Membrane</keyword>
<evidence type="ECO:0000256" key="3">
    <source>
        <dbReference type="ARBA" id="ARBA00022989"/>
    </source>
</evidence>
<comment type="subcellular location">
    <subcellularLocation>
        <location evidence="1">Membrane</location>
    </subcellularLocation>
</comment>
<evidence type="ECO:0000313" key="8">
    <source>
        <dbReference type="Proteomes" id="UP000254968"/>
    </source>
</evidence>
<dbReference type="Pfam" id="PF00924">
    <property type="entry name" value="MS_channel_2nd"/>
    <property type="match status" value="1"/>
</dbReference>
<feature type="transmembrane region" description="Helical" evidence="5">
    <location>
        <begin position="25"/>
        <end position="43"/>
    </location>
</feature>
<feature type="transmembrane region" description="Helical" evidence="5">
    <location>
        <begin position="188"/>
        <end position="210"/>
    </location>
</feature>
<feature type="transmembrane region" description="Helical" evidence="5">
    <location>
        <begin position="146"/>
        <end position="167"/>
    </location>
</feature>
<dbReference type="GO" id="GO:0008381">
    <property type="term" value="F:mechanosensitive monoatomic ion channel activity"/>
    <property type="evidence" value="ECO:0007669"/>
    <property type="project" value="UniProtKB-ARBA"/>
</dbReference>